<reference evidence="1 2" key="1">
    <citation type="submission" date="2019-06" db="EMBL/GenBank/DDBJ databases">
        <title>Sequencing the genomes of 1000 actinobacteria strains.</title>
        <authorList>
            <person name="Klenk H.-P."/>
        </authorList>
    </citation>
    <scope>NUCLEOTIDE SEQUENCE [LARGE SCALE GENOMIC DNA]</scope>
    <source>
        <strain evidence="1 2">DSM 45301</strain>
    </source>
</reference>
<dbReference type="RefSeq" id="WP_142049518.1">
    <property type="nucleotide sequence ID" value="NZ_VFPA01000001.1"/>
</dbReference>
<comment type="caution">
    <text evidence="1">The sequence shown here is derived from an EMBL/GenBank/DDBJ whole genome shotgun (WGS) entry which is preliminary data.</text>
</comment>
<gene>
    <name evidence="1" type="ORF">FB558_1529</name>
</gene>
<dbReference type="AlphaFoldDB" id="A0A543DZJ9"/>
<proteinExistence type="predicted"/>
<name>A0A543DZJ9_9PSEU</name>
<dbReference type="EMBL" id="VFPA01000001">
    <property type="protein sequence ID" value="TQM14755.1"/>
    <property type="molecule type" value="Genomic_DNA"/>
</dbReference>
<sequence>MPDTALVVSATVPDPPDTGKRVVLRGLLRYLVDRLGPGNVHYALVGADTAAPIPFPVTVHHLDRPSVGAQLGALTRCLTDRSYTIQEAMLGSRGLTRQVAALVHELDPRIEVYDTLRMGQHAPPRRTSRRRVLYVDDLFSVRYARMLEVAEEDSVDMDPLGGFVDNVPARLRWLARRRAVYLPLLRFEGRRLQRREARVVRDFDVNLLVNADEVELLIGGLADPSRNAELSAAASAFFDRTYATAVVTARYDAVFGLRPVVGGR</sequence>
<organism evidence="1 2">
    <name type="scientific">Pseudonocardia kunmingensis</name>
    <dbReference type="NCBI Taxonomy" id="630975"/>
    <lineage>
        <taxon>Bacteria</taxon>
        <taxon>Bacillati</taxon>
        <taxon>Actinomycetota</taxon>
        <taxon>Actinomycetes</taxon>
        <taxon>Pseudonocardiales</taxon>
        <taxon>Pseudonocardiaceae</taxon>
        <taxon>Pseudonocardia</taxon>
    </lineage>
</organism>
<keyword evidence="2" id="KW-1185">Reference proteome</keyword>
<evidence type="ECO:0000313" key="1">
    <source>
        <dbReference type="EMBL" id="TQM14755.1"/>
    </source>
</evidence>
<dbReference type="Proteomes" id="UP000315677">
    <property type="component" value="Unassembled WGS sequence"/>
</dbReference>
<protein>
    <submittedName>
        <fullName evidence="1">Uncharacterized protein</fullName>
    </submittedName>
</protein>
<evidence type="ECO:0000313" key="2">
    <source>
        <dbReference type="Proteomes" id="UP000315677"/>
    </source>
</evidence>
<accession>A0A543DZJ9</accession>
<dbReference type="OrthoDB" id="9807209at2"/>